<protein>
    <submittedName>
        <fullName evidence="1">Uncharacterized protein</fullName>
    </submittedName>
</protein>
<evidence type="ECO:0000313" key="1">
    <source>
        <dbReference type="EMBL" id="CAH1596836.1"/>
    </source>
</evidence>
<dbReference type="Proteomes" id="UP001295462">
    <property type="component" value="Unassembled WGS sequence"/>
</dbReference>
<sequence>MIARGQVYAYTLHGYDPKESELFIHLWFSAVLVSYGAD</sequence>
<dbReference type="EMBL" id="CAKMUD010000084">
    <property type="protein sequence ID" value="CAH1596836.1"/>
    <property type="molecule type" value="Genomic_DNA"/>
</dbReference>
<gene>
    <name evidence="1" type="ORF">THF1A12_300066</name>
</gene>
<evidence type="ECO:0000313" key="2">
    <source>
        <dbReference type="Proteomes" id="UP001295462"/>
    </source>
</evidence>
<dbReference type="AlphaFoldDB" id="A0AAU9QR15"/>
<reference evidence="1" key="1">
    <citation type="submission" date="2022-01" db="EMBL/GenBank/DDBJ databases">
        <authorList>
            <person name="Lagorce A."/>
        </authorList>
    </citation>
    <scope>NUCLEOTIDE SEQUENCE</scope>
    <source>
        <strain evidence="1">Th15_F1_A12</strain>
    </source>
</reference>
<proteinExistence type="predicted"/>
<comment type="caution">
    <text evidence="1">The sequence shown here is derived from an EMBL/GenBank/DDBJ whole genome shotgun (WGS) entry which is preliminary data.</text>
</comment>
<organism evidence="1 2">
    <name type="scientific">Vibrio jasicida</name>
    <dbReference type="NCBI Taxonomy" id="766224"/>
    <lineage>
        <taxon>Bacteria</taxon>
        <taxon>Pseudomonadati</taxon>
        <taxon>Pseudomonadota</taxon>
        <taxon>Gammaproteobacteria</taxon>
        <taxon>Vibrionales</taxon>
        <taxon>Vibrionaceae</taxon>
        <taxon>Vibrio</taxon>
    </lineage>
</organism>
<accession>A0AAU9QR15</accession>
<name>A0AAU9QR15_9VIBR</name>